<feature type="transmembrane region" description="Helical" evidence="7">
    <location>
        <begin position="115"/>
        <end position="136"/>
    </location>
</feature>
<dbReference type="GO" id="GO:0005783">
    <property type="term" value="C:endoplasmic reticulum"/>
    <property type="evidence" value="ECO:0007669"/>
    <property type="project" value="TreeGrafter"/>
</dbReference>
<dbReference type="STRING" id="5866.A0A061D6F9"/>
<feature type="transmembrane region" description="Helical" evidence="7">
    <location>
        <begin position="386"/>
        <end position="409"/>
    </location>
</feature>
<accession>A0A061D6F9</accession>
<keyword evidence="9" id="KW-1185">Reference proteome</keyword>
<dbReference type="EMBL" id="LK391708">
    <property type="protein sequence ID" value="CDR95602.1"/>
    <property type="molecule type" value="Genomic_DNA"/>
</dbReference>
<dbReference type="PANTHER" id="PTHR10926">
    <property type="entry name" value="CELL CYCLE CONTROL PROTEIN 50"/>
    <property type="match status" value="1"/>
</dbReference>
<gene>
    <name evidence="8" type="ORF">BBBOND_0207570</name>
</gene>
<dbReference type="AlphaFoldDB" id="A0A061D6F9"/>
<dbReference type="Proteomes" id="UP000033188">
    <property type="component" value="Chromosome 2"/>
</dbReference>
<evidence type="ECO:0000256" key="5">
    <source>
        <dbReference type="ARBA" id="ARBA00023136"/>
    </source>
</evidence>
<evidence type="ECO:0000313" key="9">
    <source>
        <dbReference type="Proteomes" id="UP000033188"/>
    </source>
</evidence>
<feature type="compositionally biased region" description="Polar residues" evidence="6">
    <location>
        <begin position="47"/>
        <end position="60"/>
    </location>
</feature>
<keyword evidence="4 7" id="KW-1133">Transmembrane helix</keyword>
<sequence length="465" mass="52356">MERGSTADNAGSADLRLSDISSEAFKKSVKYATADPHSQPAAGAQAQRMTLPNVQSPRGSNLFSTGDTMAEPEVEYLWLPSMKATGTNYRKRVDKYRQMEFTPNLNVYRVYTPRGAILVFSLFGLVLLGLGLALIFSSLRSFTKELEYTDYQRPMVLTIDKDLPGPVYVYYKVTDFYVTHKKVAYESSPSKIFHQHCKSGFSSLAVITFAAFNTFEQILNLRCIGGKNTLNGIDEWCQHKDDPVFKRPAYPCGPISATVMTDNFEVCTKNDKIDLTDTNLASKRDDCLALSMDIPEYDYGFYHSRVEPVDRDEGFLWFDPGNQLFRSWIQLPYDSTFVKQYAVLKDGINAGTYFVHVTSNLWPAREWQARKFFYIAKPGFLGTPAIALECMVMGTAIVFLLTAAVMFLLHKRNYSCGISPWRGIEVYDSKAGDSVKVPSVPYKRDDITPVDDVPASKMPCLCPCH</sequence>
<dbReference type="PANTHER" id="PTHR10926:SF0">
    <property type="entry name" value="CDC50, ISOFORM A"/>
    <property type="match status" value="1"/>
</dbReference>
<dbReference type="KEGG" id="bbig:BBBOND_0207570"/>
<proteinExistence type="inferred from homology"/>
<dbReference type="InterPro" id="IPR005045">
    <property type="entry name" value="CDC50/LEM3_fam"/>
</dbReference>
<dbReference type="GO" id="GO:0005886">
    <property type="term" value="C:plasma membrane"/>
    <property type="evidence" value="ECO:0007669"/>
    <property type="project" value="TreeGrafter"/>
</dbReference>
<evidence type="ECO:0000256" key="2">
    <source>
        <dbReference type="ARBA" id="ARBA00009457"/>
    </source>
</evidence>
<keyword evidence="5 7" id="KW-0472">Membrane</keyword>
<dbReference type="RefSeq" id="XP_012767788.1">
    <property type="nucleotide sequence ID" value="XM_012912334.1"/>
</dbReference>
<feature type="region of interest" description="Disordered" evidence="6">
    <location>
        <begin position="35"/>
        <end position="60"/>
    </location>
</feature>
<dbReference type="GO" id="GO:0005794">
    <property type="term" value="C:Golgi apparatus"/>
    <property type="evidence" value="ECO:0007669"/>
    <property type="project" value="TreeGrafter"/>
</dbReference>
<dbReference type="Pfam" id="PF03381">
    <property type="entry name" value="CDC50"/>
    <property type="match status" value="1"/>
</dbReference>
<organism evidence="8 9">
    <name type="scientific">Babesia bigemina</name>
    <dbReference type="NCBI Taxonomy" id="5866"/>
    <lineage>
        <taxon>Eukaryota</taxon>
        <taxon>Sar</taxon>
        <taxon>Alveolata</taxon>
        <taxon>Apicomplexa</taxon>
        <taxon>Aconoidasida</taxon>
        <taxon>Piroplasmida</taxon>
        <taxon>Babesiidae</taxon>
        <taxon>Babesia</taxon>
    </lineage>
</organism>
<name>A0A061D6F9_BABBI</name>
<evidence type="ECO:0000256" key="4">
    <source>
        <dbReference type="ARBA" id="ARBA00022989"/>
    </source>
</evidence>
<dbReference type="GeneID" id="24564143"/>
<dbReference type="VEuPathDB" id="PiroplasmaDB:BBBOND_0207570"/>
<evidence type="ECO:0000313" key="8">
    <source>
        <dbReference type="EMBL" id="CDR95602.1"/>
    </source>
</evidence>
<reference evidence="9" key="1">
    <citation type="submission" date="2014-06" db="EMBL/GenBank/DDBJ databases">
        <authorList>
            <person name="Aslett M."/>
            <person name="De Silva N."/>
        </authorList>
    </citation>
    <scope>NUCLEOTIDE SEQUENCE [LARGE SCALE GENOMIC DNA]</scope>
    <source>
        <strain evidence="9">Bond</strain>
    </source>
</reference>
<evidence type="ECO:0000256" key="3">
    <source>
        <dbReference type="ARBA" id="ARBA00022692"/>
    </source>
</evidence>
<keyword evidence="3 7" id="KW-0812">Transmembrane</keyword>
<evidence type="ECO:0000256" key="1">
    <source>
        <dbReference type="ARBA" id="ARBA00004141"/>
    </source>
</evidence>
<comment type="similarity">
    <text evidence="2">Belongs to the CDC50/LEM3 family.</text>
</comment>
<dbReference type="OMA" id="FYVTHKK"/>
<evidence type="ECO:0000256" key="6">
    <source>
        <dbReference type="SAM" id="MobiDB-lite"/>
    </source>
</evidence>
<comment type="subcellular location">
    <subcellularLocation>
        <location evidence="1">Membrane</location>
        <topology evidence="1">Multi-pass membrane protein</topology>
    </subcellularLocation>
</comment>
<protein>
    <recommendedName>
        <fullName evidence="10">LEM3 / CDC50 family protein</fullName>
    </recommendedName>
</protein>
<evidence type="ECO:0000256" key="7">
    <source>
        <dbReference type="SAM" id="Phobius"/>
    </source>
</evidence>
<dbReference type="OrthoDB" id="340608at2759"/>
<evidence type="ECO:0008006" key="10">
    <source>
        <dbReference type="Google" id="ProtNLM"/>
    </source>
</evidence>